<reference evidence="7" key="1">
    <citation type="submission" date="2025-08" db="UniProtKB">
        <authorList>
            <consortium name="Ensembl"/>
        </authorList>
    </citation>
    <scope>IDENTIFICATION</scope>
</reference>
<evidence type="ECO:0000256" key="2">
    <source>
        <dbReference type="ARBA" id="ARBA00022692"/>
    </source>
</evidence>
<name>A0A8B9S884_APTOW</name>
<keyword evidence="8" id="KW-1185">Reference proteome</keyword>
<dbReference type="SUPFAM" id="SSF53474">
    <property type="entry name" value="alpha/beta-Hydrolases"/>
    <property type="match status" value="1"/>
</dbReference>
<sequence length="167" mass="18815">SPTHTEPADGQPVVILLGWAGCQDKYLAKYSAMYSQKGCTIIRYTAPWRMIFFSESFGVRSLQTPARRLLELLFDYSIENRPVLFHVFSNGGVMLYRYVLEALHTQQPFKSLKVVGTIFDSAPGRRNLRGGLRVFCMVSCLLLSPLLVEGISVEGRTTKLVKEHLSI</sequence>
<dbReference type="Ensembl" id="ENSAOWT00000016124.1">
    <property type="protein sequence ID" value="ENSAOWP00000014207.1"/>
    <property type="gene ID" value="ENSAOWG00000009697.1"/>
</dbReference>
<keyword evidence="5" id="KW-0539">Nucleus</keyword>
<evidence type="ECO:0000256" key="5">
    <source>
        <dbReference type="ARBA" id="ARBA00023242"/>
    </source>
</evidence>
<evidence type="ECO:0000256" key="1">
    <source>
        <dbReference type="ARBA" id="ARBA00007387"/>
    </source>
</evidence>
<evidence type="ECO:0000256" key="4">
    <source>
        <dbReference type="ARBA" id="ARBA00023136"/>
    </source>
</evidence>
<evidence type="ECO:0000313" key="8">
    <source>
        <dbReference type="Proteomes" id="UP000694424"/>
    </source>
</evidence>
<comment type="subcellular location">
    <subcellularLocation>
        <location evidence="6">Nucleus outer membrane</location>
        <topology evidence="6">Single-pass membrane protein</topology>
    </subcellularLocation>
</comment>
<dbReference type="PANTHER" id="PTHR12265:SF30">
    <property type="entry name" value="TRANSMEMBRANE PROTEIN 53"/>
    <property type="match status" value="1"/>
</dbReference>
<evidence type="ECO:0000256" key="6">
    <source>
        <dbReference type="ARBA" id="ARBA00034303"/>
    </source>
</evidence>
<keyword evidence="4" id="KW-0472">Membrane</keyword>
<proteinExistence type="inferred from homology"/>
<organism evidence="7 8">
    <name type="scientific">Apteryx owenii</name>
    <name type="common">Little spotted kiwi</name>
    <dbReference type="NCBI Taxonomy" id="8824"/>
    <lineage>
        <taxon>Eukaryota</taxon>
        <taxon>Metazoa</taxon>
        <taxon>Chordata</taxon>
        <taxon>Craniata</taxon>
        <taxon>Vertebrata</taxon>
        <taxon>Euteleostomi</taxon>
        <taxon>Archelosauria</taxon>
        <taxon>Archosauria</taxon>
        <taxon>Dinosauria</taxon>
        <taxon>Saurischia</taxon>
        <taxon>Theropoda</taxon>
        <taxon>Coelurosauria</taxon>
        <taxon>Aves</taxon>
        <taxon>Palaeognathae</taxon>
        <taxon>Apterygiformes</taxon>
        <taxon>Apterygidae</taxon>
        <taxon>Apteryx</taxon>
    </lineage>
</organism>
<evidence type="ECO:0000256" key="3">
    <source>
        <dbReference type="ARBA" id="ARBA00022989"/>
    </source>
</evidence>
<dbReference type="Proteomes" id="UP000694424">
    <property type="component" value="Unplaced"/>
</dbReference>
<dbReference type="Pfam" id="PF05705">
    <property type="entry name" value="DUF829"/>
    <property type="match status" value="1"/>
</dbReference>
<dbReference type="InterPro" id="IPR008547">
    <property type="entry name" value="DUF829_TMEM53"/>
</dbReference>
<dbReference type="GO" id="GO:0005640">
    <property type="term" value="C:nuclear outer membrane"/>
    <property type="evidence" value="ECO:0007669"/>
    <property type="project" value="UniProtKB-SubCell"/>
</dbReference>
<accession>A0A8B9S884</accession>
<protein>
    <submittedName>
        <fullName evidence="7">Transmembrane protein 53</fullName>
    </submittedName>
</protein>
<evidence type="ECO:0000313" key="7">
    <source>
        <dbReference type="Ensembl" id="ENSAOWP00000014207.1"/>
    </source>
</evidence>
<keyword evidence="2" id="KW-0812">Transmembrane</keyword>
<keyword evidence="3" id="KW-1133">Transmembrane helix</keyword>
<dbReference type="PANTHER" id="PTHR12265">
    <property type="entry name" value="TRANSMEMBRANE PROTEIN 53"/>
    <property type="match status" value="1"/>
</dbReference>
<comment type="similarity">
    <text evidence="1">Belongs to the TMEM53 family.</text>
</comment>
<reference evidence="7" key="2">
    <citation type="submission" date="2025-09" db="UniProtKB">
        <authorList>
            <consortium name="Ensembl"/>
        </authorList>
    </citation>
    <scope>IDENTIFICATION</scope>
</reference>
<dbReference type="AlphaFoldDB" id="A0A8B9S884"/>
<dbReference type="InterPro" id="IPR029058">
    <property type="entry name" value="AB_hydrolase_fold"/>
</dbReference>